<reference evidence="1 2" key="1">
    <citation type="submission" date="2018-06" db="EMBL/GenBank/DDBJ databases">
        <authorList>
            <consortium name="Pathogen Informatics"/>
            <person name="Doyle S."/>
        </authorList>
    </citation>
    <scope>NUCLEOTIDE SEQUENCE [LARGE SCALE GENOMIC DNA]</scope>
    <source>
        <strain evidence="1 2">NCTC7915</strain>
    </source>
</reference>
<evidence type="ECO:0000313" key="1">
    <source>
        <dbReference type="EMBL" id="STD12781.1"/>
    </source>
</evidence>
<dbReference type="EMBL" id="UFYA01000001">
    <property type="protein sequence ID" value="STD12781.1"/>
    <property type="molecule type" value="Genomic_DNA"/>
</dbReference>
<organism evidence="1 2">
    <name type="scientific">Dermatophilus congolensis</name>
    <dbReference type="NCBI Taxonomy" id="1863"/>
    <lineage>
        <taxon>Bacteria</taxon>
        <taxon>Bacillati</taxon>
        <taxon>Actinomycetota</taxon>
        <taxon>Actinomycetes</taxon>
        <taxon>Micrococcales</taxon>
        <taxon>Dermatophilaceae</taxon>
        <taxon>Dermatophilus</taxon>
    </lineage>
</organism>
<evidence type="ECO:0000313" key="2">
    <source>
        <dbReference type="Proteomes" id="UP000254118"/>
    </source>
</evidence>
<dbReference type="Proteomes" id="UP000254118">
    <property type="component" value="Unassembled WGS sequence"/>
</dbReference>
<dbReference type="AlphaFoldDB" id="A0AA46H111"/>
<accession>A0AA46H111</accession>
<gene>
    <name evidence="1" type="ORF">NCTC7915_01840</name>
</gene>
<proteinExistence type="predicted"/>
<name>A0AA46H111_9MICO</name>
<protein>
    <submittedName>
        <fullName evidence="1">Uncharacterized protein</fullName>
    </submittedName>
</protein>
<comment type="caution">
    <text evidence="1">The sequence shown here is derived from an EMBL/GenBank/DDBJ whole genome shotgun (WGS) entry which is preliminary data.</text>
</comment>
<sequence>MRLRAAGAVLLGVHVAVHAIGRSGPDVLLGVLHVLHDVLHGVLDDPPQPVPCRE</sequence>